<evidence type="ECO:0000313" key="1">
    <source>
        <dbReference type="EMBL" id="SDX19399.1"/>
    </source>
</evidence>
<evidence type="ECO:0008006" key="3">
    <source>
        <dbReference type="Google" id="ProtNLM"/>
    </source>
</evidence>
<evidence type="ECO:0000313" key="2">
    <source>
        <dbReference type="Proteomes" id="UP000243778"/>
    </source>
</evidence>
<dbReference type="AlphaFoldDB" id="A0A1H2ZRV6"/>
<organism evidence="1 2">
    <name type="scientific">Pseudomonas kuykendallii</name>
    <dbReference type="NCBI Taxonomy" id="1007099"/>
    <lineage>
        <taxon>Bacteria</taxon>
        <taxon>Pseudomonadati</taxon>
        <taxon>Pseudomonadota</taxon>
        <taxon>Gammaproteobacteria</taxon>
        <taxon>Pseudomonadales</taxon>
        <taxon>Pseudomonadaceae</taxon>
        <taxon>Pseudomonas</taxon>
    </lineage>
</organism>
<sequence>MKKLTLYTTCMLLISGCTNRAYIEPTEPHAATLEFVNRIDNPDLFYSAFTYKDIKQCTNRQNVAFMSKEKNKTVKIKPSEPIVITSIIPQPTGVETILLVGGFGAIGAIGALASGTKYGECKPTLEFTPKENHHYKLMMSTNAKGCEFSFTEIDPSNNANPAFEFVAHKWKPAFTEDGAWCD</sequence>
<reference evidence="2" key="1">
    <citation type="submission" date="2016-10" db="EMBL/GenBank/DDBJ databases">
        <authorList>
            <person name="Varghese N."/>
            <person name="Submissions S."/>
        </authorList>
    </citation>
    <scope>NUCLEOTIDE SEQUENCE [LARGE SCALE GENOMIC DNA]</scope>
    <source>
        <strain evidence="2">NRRL B-59562</strain>
    </source>
</reference>
<protein>
    <recommendedName>
        <fullName evidence="3">Lipoprotein</fullName>
    </recommendedName>
</protein>
<dbReference type="EMBL" id="FNNU01000003">
    <property type="protein sequence ID" value="SDX19399.1"/>
    <property type="molecule type" value="Genomic_DNA"/>
</dbReference>
<keyword evidence="2" id="KW-1185">Reference proteome</keyword>
<dbReference type="RefSeq" id="WP_139210716.1">
    <property type="nucleotide sequence ID" value="NZ_FNNU01000003.1"/>
</dbReference>
<name>A0A1H2ZRV6_9PSED</name>
<dbReference type="PROSITE" id="PS51257">
    <property type="entry name" value="PROKAR_LIPOPROTEIN"/>
    <property type="match status" value="1"/>
</dbReference>
<proteinExistence type="predicted"/>
<gene>
    <name evidence="1" type="ORF">SAMN05216287_2400</name>
</gene>
<dbReference type="STRING" id="1007099.SAMN05216287_2400"/>
<dbReference type="Proteomes" id="UP000243778">
    <property type="component" value="Unassembled WGS sequence"/>
</dbReference>
<accession>A0A1H2ZRV6</accession>